<proteinExistence type="predicted"/>
<dbReference type="Proteomes" id="UP000316770">
    <property type="component" value="Chromosome"/>
</dbReference>
<dbReference type="AlphaFoldDB" id="A0A518J289"/>
<sequence length="54" mass="6374">MKDACPIRLVSFKVQDTYPVESRPMQTLHKTIILVPIYARGVWQRPYLDRSLNQ</sequence>
<organism evidence="1 2">
    <name type="scientific">Rosistilla oblonga</name>
    <dbReference type="NCBI Taxonomy" id="2527990"/>
    <lineage>
        <taxon>Bacteria</taxon>
        <taxon>Pseudomonadati</taxon>
        <taxon>Planctomycetota</taxon>
        <taxon>Planctomycetia</taxon>
        <taxon>Pirellulales</taxon>
        <taxon>Pirellulaceae</taxon>
        <taxon>Rosistilla</taxon>
    </lineage>
</organism>
<evidence type="ECO:0000313" key="1">
    <source>
        <dbReference type="EMBL" id="QDV59455.1"/>
    </source>
</evidence>
<keyword evidence="2" id="KW-1185">Reference proteome</keyword>
<accession>A0A518J289</accession>
<reference evidence="1 2" key="1">
    <citation type="submission" date="2019-02" db="EMBL/GenBank/DDBJ databases">
        <title>Deep-cultivation of Planctomycetes and their phenomic and genomic characterization uncovers novel biology.</title>
        <authorList>
            <person name="Wiegand S."/>
            <person name="Jogler M."/>
            <person name="Boedeker C."/>
            <person name="Pinto D."/>
            <person name="Vollmers J."/>
            <person name="Rivas-Marin E."/>
            <person name="Kohn T."/>
            <person name="Peeters S.H."/>
            <person name="Heuer A."/>
            <person name="Rast P."/>
            <person name="Oberbeckmann S."/>
            <person name="Bunk B."/>
            <person name="Jeske O."/>
            <person name="Meyerdierks A."/>
            <person name="Storesund J.E."/>
            <person name="Kallscheuer N."/>
            <person name="Luecker S."/>
            <person name="Lage O.M."/>
            <person name="Pohl T."/>
            <person name="Merkel B.J."/>
            <person name="Hornburger P."/>
            <person name="Mueller R.-W."/>
            <person name="Bruemmer F."/>
            <person name="Labrenz M."/>
            <person name="Spormann A.M."/>
            <person name="Op den Camp H."/>
            <person name="Overmann J."/>
            <person name="Amann R."/>
            <person name="Jetten M.S.M."/>
            <person name="Mascher T."/>
            <person name="Medema M.H."/>
            <person name="Devos D.P."/>
            <person name="Kaster A.-K."/>
            <person name="Ovreas L."/>
            <person name="Rohde M."/>
            <person name="Galperin M.Y."/>
            <person name="Jogler C."/>
        </authorList>
    </citation>
    <scope>NUCLEOTIDE SEQUENCE [LARGE SCALE GENOMIC DNA]</scope>
    <source>
        <strain evidence="1 2">Mal33</strain>
    </source>
</reference>
<protein>
    <submittedName>
        <fullName evidence="1">Uncharacterized protein</fullName>
    </submittedName>
</protein>
<evidence type="ECO:0000313" key="2">
    <source>
        <dbReference type="Proteomes" id="UP000316770"/>
    </source>
</evidence>
<name>A0A518J289_9BACT</name>
<gene>
    <name evidence="1" type="ORF">Mal33_54900</name>
</gene>
<dbReference type="EMBL" id="CP036318">
    <property type="protein sequence ID" value="QDV59455.1"/>
    <property type="molecule type" value="Genomic_DNA"/>
</dbReference>